<organism evidence="1 2">
    <name type="scientific">Blautia parvula</name>
    <dbReference type="NCBI Taxonomy" id="2877527"/>
    <lineage>
        <taxon>Bacteria</taxon>
        <taxon>Bacillati</taxon>
        <taxon>Bacillota</taxon>
        <taxon>Clostridia</taxon>
        <taxon>Lachnospirales</taxon>
        <taxon>Lachnospiraceae</taxon>
        <taxon>Blautia</taxon>
    </lineage>
</organism>
<dbReference type="Proteomes" id="UP001600941">
    <property type="component" value="Unassembled WGS sequence"/>
</dbReference>
<dbReference type="Pfam" id="PF24741">
    <property type="entry name" value="AlkZ-rel"/>
    <property type="match status" value="1"/>
</dbReference>
<dbReference type="EMBL" id="BAABZQ010000001">
    <property type="protein sequence ID" value="GAA6498849.1"/>
    <property type="molecule type" value="Genomic_DNA"/>
</dbReference>
<keyword evidence="2" id="KW-1185">Reference proteome</keyword>
<reference evidence="1 2" key="1">
    <citation type="submission" date="2024-04" db="EMBL/GenBank/DDBJ databases">
        <title>Defined microbial consortia suppress multidrug-resistant proinflammatory Enterobacteriaceae via ecological control.</title>
        <authorList>
            <person name="Furuichi M."/>
            <person name="Kawaguchi T."/>
            <person name="Pust M."/>
            <person name="Yasuma K."/>
            <person name="Plichta D."/>
            <person name="Hasegawa N."/>
            <person name="Ohya T."/>
            <person name="Bhattarai S."/>
            <person name="Sasajima S."/>
            <person name="Aoto Y."/>
            <person name="Tuganbaev T."/>
            <person name="Yaginuma M."/>
            <person name="Ueda M."/>
            <person name="Okahashi N."/>
            <person name="Amafuji K."/>
            <person name="Kiridooshi Y."/>
            <person name="Sugita K."/>
            <person name="Strazar M."/>
            <person name="Skelly A."/>
            <person name="Suda W."/>
            <person name="Hattori M."/>
            <person name="Nakamoto N."/>
            <person name="Caballero S."/>
            <person name="Norman J."/>
            <person name="Olle B."/>
            <person name="Tanoue T."/>
            <person name="Arita M."/>
            <person name="Bucci V."/>
            <person name="Atarashi K."/>
            <person name="Xavier R."/>
            <person name="Honda K."/>
        </authorList>
    </citation>
    <scope>NUCLEOTIDE SEQUENCE [LARGE SCALE GENOMIC DNA]</scope>
    <source>
        <strain evidence="2">k34-0107-D12</strain>
    </source>
</reference>
<dbReference type="RefSeq" id="WP_227210284.1">
    <property type="nucleotide sequence ID" value="NZ_BAABZQ010000001.1"/>
</dbReference>
<sequence>MKNIRSYEDFTEVLLEAGFSMGSGSSEGIYSIINWEWDKEPPYETPVRWHTGDRETDPWEWRMRVLDERDDIAYAKCFFKKSGYITRQWYPCFFACRRGGMDFMDMYLEGRISNEAKRIYSCIEEQGVMPLHELKKSAGFGKEDKSRFDRALVELQMNFFLTICGKRHKLSAEGKPYGWDSTAFCRTEDFWDSEVLKLAASVDVKEAEERIREQVLKLNPLAVDKNIHKFIYGRAGRVR</sequence>
<gene>
    <name evidence="1" type="ORF">K340107D12_16650</name>
</gene>
<evidence type="ECO:0000313" key="2">
    <source>
        <dbReference type="Proteomes" id="UP001600941"/>
    </source>
</evidence>
<proteinExistence type="predicted"/>
<name>A0ABQ0BQN2_9FIRM</name>
<protein>
    <submittedName>
        <fullName evidence="1">Uncharacterized protein</fullName>
    </submittedName>
</protein>
<evidence type="ECO:0000313" key="1">
    <source>
        <dbReference type="EMBL" id="GAA6498849.1"/>
    </source>
</evidence>
<accession>A0ABQ0BQN2</accession>
<dbReference type="InterPro" id="IPR056298">
    <property type="entry name" value="AlkZ-rel"/>
</dbReference>
<comment type="caution">
    <text evidence="1">The sequence shown here is derived from an EMBL/GenBank/DDBJ whole genome shotgun (WGS) entry which is preliminary data.</text>
</comment>